<dbReference type="Gene3D" id="3.40.50.1000">
    <property type="entry name" value="HAD superfamily/HAD-like"/>
    <property type="match status" value="1"/>
</dbReference>
<dbReference type="InterPro" id="IPR023214">
    <property type="entry name" value="HAD_sf"/>
</dbReference>
<comment type="caution">
    <text evidence="1">The sequence shown here is derived from an EMBL/GenBank/DDBJ whole genome shotgun (WGS) entry which is preliminary data.</text>
</comment>
<dbReference type="InterPro" id="IPR036412">
    <property type="entry name" value="HAD-like_sf"/>
</dbReference>
<sequence>MSTITLAVLDLAGTTVADDGLVVEAFTRAMARQGVEPGSPEYRDMMAHVQRTMGESKIAVFRHLTGGDEARAQRANADFEVAYGELVDDGRCAPIDGAAATIDALRTRGVKVALTTGFSRTTQDRILTALGWRDIADLTLCPAEAGRGRPYPDLVLTAVLRLGIDDVRTVATAGDTTYDVHSGLRAGASLVAGVLTGAHDRQTLADAGATHLLDTVRDLPDLI</sequence>
<dbReference type="SFLD" id="SFLDG01129">
    <property type="entry name" value="C1.5:_HAD__Beta-PGM__Phosphata"/>
    <property type="match status" value="1"/>
</dbReference>
<gene>
    <name evidence="1" type="ORF">GCM10023322_36750</name>
</gene>
<evidence type="ECO:0000313" key="2">
    <source>
        <dbReference type="Proteomes" id="UP001501570"/>
    </source>
</evidence>
<evidence type="ECO:0000313" key="1">
    <source>
        <dbReference type="EMBL" id="GAA5187744.1"/>
    </source>
</evidence>
<organism evidence="1 2">
    <name type="scientific">Rugosimonospora acidiphila</name>
    <dbReference type="NCBI Taxonomy" id="556531"/>
    <lineage>
        <taxon>Bacteria</taxon>
        <taxon>Bacillati</taxon>
        <taxon>Actinomycetota</taxon>
        <taxon>Actinomycetes</taxon>
        <taxon>Micromonosporales</taxon>
        <taxon>Micromonosporaceae</taxon>
        <taxon>Rugosimonospora</taxon>
    </lineage>
</organism>
<dbReference type="EMBL" id="BAABJQ010000010">
    <property type="protein sequence ID" value="GAA5187744.1"/>
    <property type="molecule type" value="Genomic_DNA"/>
</dbReference>
<dbReference type="SUPFAM" id="SSF56784">
    <property type="entry name" value="HAD-like"/>
    <property type="match status" value="1"/>
</dbReference>
<dbReference type="InterPro" id="IPR050155">
    <property type="entry name" value="HAD-like_hydrolase_sf"/>
</dbReference>
<dbReference type="NCBIfam" id="TIGR03351">
    <property type="entry name" value="PhnX-like"/>
    <property type="match status" value="1"/>
</dbReference>
<dbReference type="PANTHER" id="PTHR43434">
    <property type="entry name" value="PHOSPHOGLYCOLATE PHOSPHATASE"/>
    <property type="match status" value="1"/>
</dbReference>
<dbReference type="InterPro" id="IPR022468">
    <property type="entry name" value="PhnX-like"/>
</dbReference>
<dbReference type="Pfam" id="PF00702">
    <property type="entry name" value="Hydrolase"/>
    <property type="match status" value="1"/>
</dbReference>
<proteinExistence type="predicted"/>
<dbReference type="Proteomes" id="UP001501570">
    <property type="component" value="Unassembled WGS sequence"/>
</dbReference>
<dbReference type="SFLD" id="SFLDS00003">
    <property type="entry name" value="Haloacid_Dehalogenase"/>
    <property type="match status" value="1"/>
</dbReference>
<protein>
    <submittedName>
        <fullName evidence="1">Phosphonatase-like hydrolase</fullName>
    </submittedName>
</protein>
<keyword evidence="2" id="KW-1185">Reference proteome</keyword>
<dbReference type="PANTHER" id="PTHR43434:SF19">
    <property type="entry name" value="PHOSPHONOACETALDEHYDE HYDROLASE"/>
    <property type="match status" value="1"/>
</dbReference>
<accession>A0ABP9RX67</accession>
<name>A0ABP9RX67_9ACTN</name>
<reference evidence="2" key="1">
    <citation type="journal article" date="2019" name="Int. J. Syst. Evol. Microbiol.">
        <title>The Global Catalogue of Microorganisms (GCM) 10K type strain sequencing project: providing services to taxonomists for standard genome sequencing and annotation.</title>
        <authorList>
            <consortium name="The Broad Institute Genomics Platform"/>
            <consortium name="The Broad Institute Genome Sequencing Center for Infectious Disease"/>
            <person name="Wu L."/>
            <person name="Ma J."/>
        </authorList>
    </citation>
    <scope>NUCLEOTIDE SEQUENCE [LARGE SCALE GENOMIC DNA]</scope>
    <source>
        <strain evidence="2">JCM 18304</strain>
    </source>
</reference>